<dbReference type="EMBL" id="RKHL01000001">
    <property type="protein sequence ID" value="ROR83423.1"/>
    <property type="molecule type" value="Genomic_DNA"/>
</dbReference>
<proteinExistence type="predicted"/>
<dbReference type="RefSeq" id="WP_085511257.1">
    <property type="nucleotide sequence ID" value="NZ_FXAP01000002.1"/>
</dbReference>
<comment type="caution">
    <text evidence="1">The sequence shown here is derived from an EMBL/GenBank/DDBJ whole genome shotgun (WGS) entry which is preliminary data.</text>
</comment>
<evidence type="ECO:0000313" key="1">
    <source>
        <dbReference type="EMBL" id="ROR83423.1"/>
    </source>
</evidence>
<gene>
    <name evidence="1" type="ORF">EDD42_3534</name>
</gene>
<evidence type="ECO:0008006" key="3">
    <source>
        <dbReference type="Google" id="ProtNLM"/>
    </source>
</evidence>
<dbReference type="Proteomes" id="UP000266915">
    <property type="component" value="Unassembled WGS sequence"/>
</dbReference>
<sequence>MATEIDHEEIIRQLTEKLSDKYSGVDSARIGALVREEVSALAERPVQDYVTVLAERAVKKSLKRSEK</sequence>
<dbReference type="Gene3D" id="1.10.8.1060">
    <property type="entry name" value="Corynebacterium glutamicum thioredoxin-dependent arsenate reductase, N-terminal domain"/>
    <property type="match status" value="1"/>
</dbReference>
<evidence type="ECO:0000313" key="2">
    <source>
        <dbReference type="Proteomes" id="UP000266915"/>
    </source>
</evidence>
<name>A0A3N2C7C2_9MICO</name>
<organism evidence="1 2">
    <name type="scientific">Plantibacter flavus</name>
    <dbReference type="NCBI Taxonomy" id="150123"/>
    <lineage>
        <taxon>Bacteria</taxon>
        <taxon>Bacillati</taxon>
        <taxon>Actinomycetota</taxon>
        <taxon>Actinomycetes</taxon>
        <taxon>Micrococcales</taxon>
        <taxon>Microbacteriaceae</taxon>
        <taxon>Plantibacter</taxon>
    </lineage>
</organism>
<dbReference type="AlphaFoldDB" id="A0A3N2C7C2"/>
<keyword evidence="2" id="KW-1185">Reference proteome</keyword>
<protein>
    <recommendedName>
        <fullName evidence="3">DUF3562 domain-containing protein</fullName>
    </recommendedName>
</protein>
<accession>A0A3N2C7C2</accession>
<dbReference type="NCBIfam" id="NF046112">
    <property type="entry name" value="MSMEG_6209_Nter"/>
    <property type="match status" value="1"/>
</dbReference>
<reference evidence="1 2" key="1">
    <citation type="submission" date="2018-11" db="EMBL/GenBank/DDBJ databases">
        <title>Sequencing the genomes of 1000 actinobacteria strains.</title>
        <authorList>
            <person name="Klenk H.-P."/>
        </authorList>
    </citation>
    <scope>NUCLEOTIDE SEQUENCE [LARGE SCALE GENOMIC DNA]</scope>
    <source>
        <strain evidence="1 2">DSM 14012</strain>
    </source>
</reference>